<dbReference type="EMBL" id="JADIMI010000045">
    <property type="protein sequence ID" value="MBO8452190.1"/>
    <property type="molecule type" value="Genomic_DNA"/>
</dbReference>
<accession>A0A9D9HFD8</accession>
<dbReference type="GO" id="GO:1990281">
    <property type="term" value="C:efflux pump complex"/>
    <property type="evidence" value="ECO:0007669"/>
    <property type="project" value="TreeGrafter"/>
</dbReference>
<dbReference type="InterPro" id="IPR006143">
    <property type="entry name" value="RND_pump_MFP"/>
</dbReference>
<dbReference type="Pfam" id="PF25989">
    <property type="entry name" value="YknX_C"/>
    <property type="match status" value="1"/>
</dbReference>
<evidence type="ECO:0000256" key="1">
    <source>
        <dbReference type="ARBA" id="ARBA00009477"/>
    </source>
</evidence>
<comment type="caution">
    <text evidence="5">The sequence shown here is derived from an EMBL/GenBank/DDBJ whole genome shotgun (WGS) entry which is preliminary data.</text>
</comment>
<evidence type="ECO:0000256" key="2">
    <source>
        <dbReference type="SAM" id="SignalP"/>
    </source>
</evidence>
<feature type="domain" description="YknX-like C-terminal permuted SH3-like" evidence="4">
    <location>
        <begin position="281"/>
        <end position="348"/>
    </location>
</feature>
<proteinExistence type="inferred from homology"/>
<dbReference type="PROSITE" id="PS51257">
    <property type="entry name" value="PROKAR_LIPOPROTEIN"/>
    <property type="match status" value="1"/>
</dbReference>
<sequence>MGKRFYCVRPVAVLCAASAFLSLYGCSHTGGAGGEAEKDRDPVPVKAVVVRSADSFGSDTYIGTVRASRSSVVSSRYAGTLVLLPVREGQYVDKGDVIGTVSSQNVASMRDMSLASLEQARDGYERAKSVYEKGSMAEVKWVEVKTKLAQAEASARAAQQAYDDCTIKAPFSGVVGNVYVDEGVELNMSEPVARIMDISSAEISFSVPESEIGGISVGMRMSLTVPALGDSIYDARVTVKGISASAVSHSYSCTLVPDAPVEGLMPGMVCKVTVKEMDSGIVIPASVVRTGMDGRYVWTVRDGRAEKRSVVIGGFSGDGVTVESGLESGDLLIVEGARKVSSGMAVKVVE</sequence>
<feature type="chain" id="PRO_5039328381" evidence="2">
    <location>
        <begin position="33"/>
        <end position="350"/>
    </location>
</feature>
<reference evidence="5" key="2">
    <citation type="journal article" date="2021" name="PeerJ">
        <title>Extensive microbial diversity within the chicken gut microbiome revealed by metagenomics and culture.</title>
        <authorList>
            <person name="Gilroy R."/>
            <person name="Ravi A."/>
            <person name="Getino M."/>
            <person name="Pursley I."/>
            <person name="Horton D.L."/>
            <person name="Alikhan N.F."/>
            <person name="Baker D."/>
            <person name="Gharbi K."/>
            <person name="Hall N."/>
            <person name="Watson M."/>
            <person name="Adriaenssens E.M."/>
            <person name="Foster-Nyarko E."/>
            <person name="Jarju S."/>
            <person name="Secka A."/>
            <person name="Antonio M."/>
            <person name="Oren A."/>
            <person name="Chaudhuri R.R."/>
            <person name="La Ragione R."/>
            <person name="Hildebrand F."/>
            <person name="Pallen M.J."/>
        </authorList>
    </citation>
    <scope>NUCLEOTIDE SEQUENCE</scope>
    <source>
        <strain evidence="5">B1-20833</strain>
    </source>
</reference>
<feature type="domain" description="CzcB-like barrel-sandwich hybrid" evidence="3">
    <location>
        <begin position="71"/>
        <end position="195"/>
    </location>
</feature>
<evidence type="ECO:0000259" key="3">
    <source>
        <dbReference type="Pfam" id="PF25973"/>
    </source>
</evidence>
<dbReference type="AlphaFoldDB" id="A0A9D9HFD8"/>
<protein>
    <submittedName>
        <fullName evidence="5">Efflux RND transporter periplasmic adaptor subunit</fullName>
    </submittedName>
</protein>
<keyword evidence="2" id="KW-0732">Signal</keyword>
<dbReference type="NCBIfam" id="TIGR01730">
    <property type="entry name" value="RND_mfp"/>
    <property type="match status" value="1"/>
</dbReference>
<dbReference type="InterPro" id="IPR058637">
    <property type="entry name" value="YknX-like_C"/>
</dbReference>
<dbReference type="Gene3D" id="1.10.287.470">
    <property type="entry name" value="Helix hairpin bin"/>
    <property type="match status" value="1"/>
</dbReference>
<dbReference type="PANTHER" id="PTHR30469">
    <property type="entry name" value="MULTIDRUG RESISTANCE PROTEIN MDTA"/>
    <property type="match status" value="1"/>
</dbReference>
<comment type="similarity">
    <text evidence="1">Belongs to the membrane fusion protein (MFP) (TC 8.A.1) family.</text>
</comment>
<evidence type="ECO:0000313" key="6">
    <source>
        <dbReference type="Proteomes" id="UP000823661"/>
    </source>
</evidence>
<dbReference type="Gene3D" id="2.40.420.20">
    <property type="match status" value="1"/>
</dbReference>
<dbReference type="Gene3D" id="2.40.30.170">
    <property type="match status" value="1"/>
</dbReference>
<dbReference type="Proteomes" id="UP000823661">
    <property type="component" value="Unassembled WGS sequence"/>
</dbReference>
<dbReference type="Pfam" id="PF25973">
    <property type="entry name" value="BSH_CzcB"/>
    <property type="match status" value="1"/>
</dbReference>
<dbReference type="GO" id="GO:0015562">
    <property type="term" value="F:efflux transmembrane transporter activity"/>
    <property type="evidence" value="ECO:0007669"/>
    <property type="project" value="TreeGrafter"/>
</dbReference>
<organism evidence="5 6">
    <name type="scientific">Candidatus Cryptobacteroides intestinavium</name>
    <dbReference type="NCBI Taxonomy" id="2840766"/>
    <lineage>
        <taxon>Bacteria</taxon>
        <taxon>Pseudomonadati</taxon>
        <taxon>Bacteroidota</taxon>
        <taxon>Bacteroidia</taxon>
        <taxon>Bacteroidales</taxon>
        <taxon>Candidatus Cryptobacteroides</taxon>
    </lineage>
</organism>
<gene>
    <name evidence="5" type="ORF">IAC06_04825</name>
</gene>
<name>A0A9D9HFD8_9BACT</name>
<evidence type="ECO:0000259" key="4">
    <source>
        <dbReference type="Pfam" id="PF25989"/>
    </source>
</evidence>
<dbReference type="PANTHER" id="PTHR30469:SF20">
    <property type="entry name" value="EFFLUX RND TRANSPORTER PERIPLASMIC ADAPTOR SUBUNIT"/>
    <property type="match status" value="1"/>
</dbReference>
<dbReference type="SUPFAM" id="SSF111369">
    <property type="entry name" value="HlyD-like secretion proteins"/>
    <property type="match status" value="1"/>
</dbReference>
<dbReference type="Gene3D" id="2.40.50.100">
    <property type="match status" value="1"/>
</dbReference>
<feature type="signal peptide" evidence="2">
    <location>
        <begin position="1"/>
        <end position="32"/>
    </location>
</feature>
<dbReference type="InterPro" id="IPR058647">
    <property type="entry name" value="BSH_CzcB-like"/>
</dbReference>
<evidence type="ECO:0000313" key="5">
    <source>
        <dbReference type="EMBL" id="MBO8452190.1"/>
    </source>
</evidence>
<reference evidence="5" key="1">
    <citation type="submission" date="2020-10" db="EMBL/GenBank/DDBJ databases">
        <authorList>
            <person name="Gilroy R."/>
        </authorList>
    </citation>
    <scope>NUCLEOTIDE SEQUENCE</scope>
    <source>
        <strain evidence="5">B1-20833</strain>
    </source>
</reference>